<protein>
    <submittedName>
        <fullName evidence="1">Uncharacterized protein</fullName>
    </submittedName>
</protein>
<proteinExistence type="predicted"/>
<evidence type="ECO:0000313" key="1">
    <source>
        <dbReference type="EMBL" id="MBX41767.1"/>
    </source>
</evidence>
<dbReference type="EMBL" id="GGEC01061283">
    <property type="protein sequence ID" value="MBX41767.1"/>
    <property type="molecule type" value="Transcribed_RNA"/>
</dbReference>
<accession>A0A2P2NH11</accession>
<dbReference type="AlphaFoldDB" id="A0A2P2NH11"/>
<reference evidence="1" key="1">
    <citation type="submission" date="2018-02" db="EMBL/GenBank/DDBJ databases">
        <title>Rhizophora mucronata_Transcriptome.</title>
        <authorList>
            <person name="Meera S.P."/>
            <person name="Sreeshan A."/>
            <person name="Augustine A."/>
        </authorList>
    </citation>
    <scope>NUCLEOTIDE SEQUENCE</scope>
    <source>
        <tissue evidence="1">Leaf</tissue>
    </source>
</reference>
<name>A0A2P2NH11_RHIMU</name>
<organism evidence="1">
    <name type="scientific">Rhizophora mucronata</name>
    <name type="common">Asiatic mangrove</name>
    <dbReference type="NCBI Taxonomy" id="61149"/>
    <lineage>
        <taxon>Eukaryota</taxon>
        <taxon>Viridiplantae</taxon>
        <taxon>Streptophyta</taxon>
        <taxon>Embryophyta</taxon>
        <taxon>Tracheophyta</taxon>
        <taxon>Spermatophyta</taxon>
        <taxon>Magnoliopsida</taxon>
        <taxon>eudicotyledons</taxon>
        <taxon>Gunneridae</taxon>
        <taxon>Pentapetalae</taxon>
        <taxon>rosids</taxon>
        <taxon>fabids</taxon>
        <taxon>Malpighiales</taxon>
        <taxon>Rhizophoraceae</taxon>
        <taxon>Rhizophora</taxon>
    </lineage>
</organism>
<sequence>MIRILAVVSFLLSFILACFPSYISLTHSY</sequence>
<dbReference type="PROSITE" id="PS51257">
    <property type="entry name" value="PROKAR_LIPOPROTEIN"/>
    <property type="match status" value="1"/>
</dbReference>